<dbReference type="AlphaFoldDB" id="A0A369QKQ9"/>
<organism evidence="1 2">
    <name type="scientific">Adhaeribacter pallidiroseus</name>
    <dbReference type="NCBI Taxonomy" id="2072847"/>
    <lineage>
        <taxon>Bacteria</taxon>
        <taxon>Pseudomonadati</taxon>
        <taxon>Bacteroidota</taxon>
        <taxon>Cytophagia</taxon>
        <taxon>Cytophagales</taxon>
        <taxon>Hymenobacteraceae</taxon>
        <taxon>Adhaeribacter</taxon>
    </lineage>
</organism>
<dbReference type="EMBL" id="QASA01000001">
    <property type="protein sequence ID" value="RDC63806.1"/>
    <property type="molecule type" value="Genomic_DNA"/>
</dbReference>
<reference evidence="1 2" key="1">
    <citation type="submission" date="2018-04" db="EMBL/GenBank/DDBJ databases">
        <title>Adhaeribacter sp. HMF7616 genome sequencing and assembly.</title>
        <authorList>
            <person name="Kang H."/>
            <person name="Kang J."/>
            <person name="Cha I."/>
            <person name="Kim H."/>
            <person name="Joh K."/>
        </authorList>
    </citation>
    <scope>NUCLEOTIDE SEQUENCE [LARGE SCALE GENOMIC DNA]</scope>
    <source>
        <strain evidence="1 2">HMF7616</strain>
    </source>
</reference>
<dbReference type="OrthoDB" id="1036397at2"/>
<sequence>MVEVFRTNVKDQDHAVILLDHIHQTFRGYHANFDLEDCDNILRVASNQEFIRATCLIKLLSEFGYEAEILPDDF</sequence>
<proteinExistence type="predicted"/>
<gene>
    <name evidence="1" type="ORF">AHMF7616_02415</name>
</gene>
<name>A0A369QKQ9_9BACT</name>
<keyword evidence="2" id="KW-1185">Reference proteome</keyword>
<comment type="caution">
    <text evidence="1">The sequence shown here is derived from an EMBL/GenBank/DDBJ whole genome shotgun (WGS) entry which is preliminary data.</text>
</comment>
<dbReference type="Proteomes" id="UP000253919">
    <property type="component" value="Unassembled WGS sequence"/>
</dbReference>
<dbReference type="RefSeq" id="WP_115373049.1">
    <property type="nucleotide sequence ID" value="NZ_QASA01000001.1"/>
</dbReference>
<evidence type="ECO:0000313" key="2">
    <source>
        <dbReference type="Proteomes" id="UP000253919"/>
    </source>
</evidence>
<protein>
    <submittedName>
        <fullName evidence="1">Uncharacterized protein</fullName>
    </submittedName>
</protein>
<accession>A0A369QKQ9</accession>
<evidence type="ECO:0000313" key="1">
    <source>
        <dbReference type="EMBL" id="RDC63806.1"/>
    </source>
</evidence>